<protein>
    <submittedName>
        <fullName evidence="2">Uncharacterized protein</fullName>
    </submittedName>
</protein>
<feature type="transmembrane region" description="Helical" evidence="1">
    <location>
        <begin position="53"/>
        <end position="76"/>
    </location>
</feature>
<accession>A0A8H6A8C5</accession>
<evidence type="ECO:0000313" key="2">
    <source>
        <dbReference type="EMBL" id="KAF5862054.1"/>
    </source>
</evidence>
<name>A0A8H6A8C5_PETAA</name>
<reference evidence="2 3" key="1">
    <citation type="submission" date="2019-04" db="EMBL/GenBank/DDBJ databases">
        <title>Aspergillus burnettii sp. nov., novel species from soil in southeast Queensland.</title>
        <authorList>
            <person name="Gilchrist C.L.M."/>
            <person name="Pitt J.I."/>
            <person name="Lange L."/>
            <person name="Lacey H.J."/>
            <person name="Vuong D."/>
            <person name="Midgley D.J."/>
            <person name="Greenfield P."/>
            <person name="Bradbury M."/>
            <person name="Lacey E."/>
            <person name="Busk P.K."/>
            <person name="Pilgaard B."/>
            <person name="Chooi Y.H."/>
            <person name="Piggott A.M."/>
        </authorList>
    </citation>
    <scope>NUCLEOTIDE SEQUENCE [LARGE SCALE GENOMIC DNA]</scope>
    <source>
        <strain evidence="2 3">FRR 5400</strain>
    </source>
</reference>
<dbReference type="AlphaFoldDB" id="A0A8H6A8C5"/>
<sequence length="105" mass="11530">MNYSVCWDCKSLRPSRFDSGLAPYIRAAKYNITSVLEVSSILNQAKESATMRLLVGLVAASALLTTPTLAEVMIIYHTHTASLRDAVAIRAQQAGCYQRARLGLR</sequence>
<comment type="caution">
    <text evidence="2">The sequence shown here is derived from an EMBL/GenBank/DDBJ whole genome shotgun (WGS) entry which is preliminary data.</text>
</comment>
<gene>
    <name evidence="2" type="ORF">ETB97_012201</name>
</gene>
<evidence type="ECO:0000256" key="1">
    <source>
        <dbReference type="SAM" id="Phobius"/>
    </source>
</evidence>
<keyword evidence="1" id="KW-0812">Transmembrane</keyword>
<proteinExistence type="predicted"/>
<dbReference type="EMBL" id="SPNV01000083">
    <property type="protein sequence ID" value="KAF5862054.1"/>
    <property type="molecule type" value="Genomic_DNA"/>
</dbReference>
<evidence type="ECO:0000313" key="3">
    <source>
        <dbReference type="Proteomes" id="UP000541154"/>
    </source>
</evidence>
<keyword evidence="3" id="KW-1185">Reference proteome</keyword>
<keyword evidence="1" id="KW-0472">Membrane</keyword>
<keyword evidence="1" id="KW-1133">Transmembrane helix</keyword>
<dbReference type="Proteomes" id="UP000541154">
    <property type="component" value="Unassembled WGS sequence"/>
</dbReference>
<organism evidence="2 3">
    <name type="scientific">Petromyces alliaceus</name>
    <name type="common">Aspergillus alliaceus</name>
    <dbReference type="NCBI Taxonomy" id="209559"/>
    <lineage>
        <taxon>Eukaryota</taxon>
        <taxon>Fungi</taxon>
        <taxon>Dikarya</taxon>
        <taxon>Ascomycota</taxon>
        <taxon>Pezizomycotina</taxon>
        <taxon>Eurotiomycetes</taxon>
        <taxon>Eurotiomycetidae</taxon>
        <taxon>Eurotiales</taxon>
        <taxon>Aspergillaceae</taxon>
        <taxon>Aspergillus</taxon>
        <taxon>Aspergillus subgen. Circumdati</taxon>
    </lineage>
</organism>